<evidence type="ECO:0000313" key="2">
    <source>
        <dbReference type="EMBL" id="MBO0482197.1"/>
    </source>
</evidence>
<dbReference type="Proteomes" id="UP000664832">
    <property type="component" value="Unassembled WGS sequence"/>
</dbReference>
<accession>A0ABS3I0G1</accession>
<name>A0ABS3I0G1_9ENTE</name>
<protein>
    <submittedName>
        <fullName evidence="2">Uncharacterized protein</fullName>
    </submittedName>
</protein>
<organism evidence="2 3">
    <name type="scientific">Candidatus Enterococcus courvalinii</name>
    <dbReference type="NCBI Taxonomy" id="2815329"/>
    <lineage>
        <taxon>Bacteria</taxon>
        <taxon>Bacillati</taxon>
        <taxon>Bacillota</taxon>
        <taxon>Bacilli</taxon>
        <taxon>Lactobacillales</taxon>
        <taxon>Enterococcaceae</taxon>
        <taxon>Enterococcus</taxon>
    </lineage>
</organism>
<proteinExistence type="predicted"/>
<sequence length="195" mass="21002">MRMPVQFLEYKKTYKHINLIHIVYPVLTNTNFDKAKAIQSKYPISIGIISLGPLSIGLISLGIAGGGILGIGVSSFGFLSFGLVPIGLLAIGIISTGYLSIGTIAFGVQAFGNIAIGNWSVGNISKGAHPVVLGNHPSYSQILSSLDYMKNNIDHNINLFENLLFIFSHFAVSIILVFIFAFTIIICACLGRNKK</sequence>
<keyword evidence="1" id="KW-0472">Membrane</keyword>
<feature type="transmembrane region" description="Helical" evidence="1">
    <location>
        <begin position="69"/>
        <end position="91"/>
    </location>
</feature>
<dbReference type="EMBL" id="JAFLWI010000009">
    <property type="protein sequence ID" value="MBO0482197.1"/>
    <property type="molecule type" value="Genomic_DNA"/>
</dbReference>
<keyword evidence="1" id="KW-0812">Transmembrane</keyword>
<feature type="transmembrane region" description="Helical" evidence="1">
    <location>
        <begin position="98"/>
        <end position="116"/>
    </location>
</feature>
<keyword evidence="1" id="KW-1133">Transmembrane helix</keyword>
<evidence type="ECO:0000313" key="3">
    <source>
        <dbReference type="Proteomes" id="UP000664832"/>
    </source>
</evidence>
<keyword evidence="3" id="KW-1185">Reference proteome</keyword>
<feature type="transmembrane region" description="Helical" evidence="1">
    <location>
        <begin position="42"/>
        <end position="63"/>
    </location>
</feature>
<dbReference type="RefSeq" id="WP_206898919.1">
    <property type="nucleotide sequence ID" value="NZ_JAFLWI010000009.1"/>
</dbReference>
<feature type="transmembrane region" description="Helical" evidence="1">
    <location>
        <begin position="164"/>
        <end position="190"/>
    </location>
</feature>
<evidence type="ECO:0000256" key="1">
    <source>
        <dbReference type="SAM" id="Phobius"/>
    </source>
</evidence>
<comment type="caution">
    <text evidence="2">The sequence shown here is derived from an EMBL/GenBank/DDBJ whole genome shotgun (WGS) entry which is preliminary data.</text>
</comment>
<reference evidence="2 3" key="1">
    <citation type="submission" date="2021-03" db="EMBL/GenBank/DDBJ databases">
        <title>Enterococcal diversity collection.</title>
        <authorList>
            <person name="Gilmore M.S."/>
            <person name="Schwartzman J."/>
            <person name="Van Tyne D."/>
            <person name="Martin M."/>
            <person name="Earl A.M."/>
            <person name="Manson A.L."/>
            <person name="Straub T."/>
            <person name="Salamzade R."/>
            <person name="Saavedra J."/>
            <person name="Lebreton F."/>
            <person name="Prichula J."/>
            <person name="Schaufler K."/>
            <person name="Gaca A."/>
            <person name="Sgardioli B."/>
            <person name="Wagenaar J."/>
            <person name="Strong T."/>
        </authorList>
    </citation>
    <scope>NUCLEOTIDE SEQUENCE [LARGE SCALE GENOMIC DNA]</scope>
    <source>
        <strain evidence="2 3">MSG2901</strain>
    </source>
</reference>
<gene>
    <name evidence="2" type="ORF">JZO71_07685</name>
</gene>